<dbReference type="InterPro" id="IPR007337">
    <property type="entry name" value="RelB/DinJ"/>
</dbReference>
<comment type="similarity">
    <text evidence="1">Belongs to the RelB/DinJ antitoxin family.</text>
</comment>
<dbReference type="PANTHER" id="PTHR38781:SF1">
    <property type="entry name" value="ANTITOXIN DINJ-RELATED"/>
    <property type="match status" value="1"/>
</dbReference>
<name>A0AAU7PLI5_9FIRM</name>
<dbReference type="GO" id="GO:0006351">
    <property type="term" value="P:DNA-templated transcription"/>
    <property type="evidence" value="ECO:0007669"/>
    <property type="project" value="TreeGrafter"/>
</dbReference>
<gene>
    <name evidence="3" type="ORF">ABFV83_14895</name>
</gene>
<evidence type="ECO:0000256" key="2">
    <source>
        <dbReference type="ARBA" id="ARBA00022649"/>
    </source>
</evidence>
<organism evidence="3">
    <name type="scientific">Lacrimispora sp. BS-2</name>
    <dbReference type="NCBI Taxonomy" id="3151850"/>
    <lineage>
        <taxon>Bacteria</taxon>
        <taxon>Bacillati</taxon>
        <taxon>Bacillota</taxon>
        <taxon>Clostridia</taxon>
        <taxon>Lachnospirales</taxon>
        <taxon>Lachnospiraceae</taxon>
        <taxon>Lacrimispora</taxon>
    </lineage>
</organism>
<proteinExistence type="inferred from homology"/>
<dbReference type="RefSeq" id="WP_349944913.1">
    <property type="nucleotide sequence ID" value="NZ_CP157940.1"/>
</dbReference>
<dbReference type="PANTHER" id="PTHR38781">
    <property type="entry name" value="ANTITOXIN DINJ-RELATED"/>
    <property type="match status" value="1"/>
</dbReference>
<reference evidence="3" key="1">
    <citation type="submission" date="2024-06" db="EMBL/GenBank/DDBJ databases">
        <title>Lacrimispora cavernae sp. nov., a novel anaerobe isolated from bat guano pile inside a cave.</title>
        <authorList>
            <person name="Miller S.L."/>
            <person name="Lu N."/>
            <person name="King J."/>
            <person name="Sankaranarayanan K."/>
            <person name="Lawson P.A."/>
        </authorList>
    </citation>
    <scope>NUCLEOTIDE SEQUENCE</scope>
    <source>
        <strain evidence="3">BS-2</strain>
    </source>
</reference>
<dbReference type="AlphaFoldDB" id="A0AAU7PLI5"/>
<evidence type="ECO:0000256" key="1">
    <source>
        <dbReference type="ARBA" id="ARBA00010562"/>
    </source>
</evidence>
<dbReference type="GO" id="GO:0006355">
    <property type="term" value="P:regulation of DNA-templated transcription"/>
    <property type="evidence" value="ECO:0007669"/>
    <property type="project" value="InterPro"/>
</dbReference>
<accession>A0AAU7PLI5</accession>
<dbReference type="Gene3D" id="1.10.1220.10">
    <property type="entry name" value="Met repressor-like"/>
    <property type="match status" value="1"/>
</dbReference>
<dbReference type="InterPro" id="IPR013321">
    <property type="entry name" value="Arc_rbn_hlx_hlx"/>
</dbReference>
<dbReference type="NCBIfam" id="TIGR02384">
    <property type="entry name" value="RelB_DinJ"/>
    <property type="match status" value="1"/>
</dbReference>
<protein>
    <submittedName>
        <fullName evidence="3">Type II toxin-antitoxin system RelB/DinJ family antitoxin</fullName>
    </submittedName>
</protein>
<keyword evidence="2" id="KW-1277">Toxin-antitoxin system</keyword>
<sequence length="84" mass="9389">MANLNIRVDDEIKKQSEQIFAELGLNTSTAVNIFLKQVIRTNGIPFAVQADPFYSVENQAHLIAASERMERGEGKVRGLLEVDE</sequence>
<dbReference type="Pfam" id="PF04221">
    <property type="entry name" value="RelB"/>
    <property type="match status" value="1"/>
</dbReference>
<dbReference type="EMBL" id="CP157940">
    <property type="protein sequence ID" value="XBS53103.1"/>
    <property type="molecule type" value="Genomic_DNA"/>
</dbReference>
<evidence type="ECO:0000313" key="3">
    <source>
        <dbReference type="EMBL" id="XBS53103.1"/>
    </source>
</evidence>